<name>K2ACW0_9BACT</name>
<feature type="active site" description="Nucleophile" evidence="1">
    <location>
        <position position="14"/>
    </location>
</feature>
<sequence length="78" mass="8434">MKTIKILGTGCPNCMTLENNVKSAVKIASIEANIEKITDIAEIMDYNIMSVPALVIDEKVVSSGKVLSVLEILSLLKK</sequence>
<evidence type="ECO:0000259" key="3">
    <source>
        <dbReference type="Pfam" id="PF13192"/>
    </source>
</evidence>
<feature type="domain" description="Thioredoxin-like fold" evidence="3">
    <location>
        <begin position="3"/>
        <end position="77"/>
    </location>
</feature>
<proteinExistence type="predicted"/>
<evidence type="ECO:0000313" key="4">
    <source>
        <dbReference type="EMBL" id="EKD65845.1"/>
    </source>
</evidence>
<accession>K2ACW0</accession>
<dbReference type="NCBIfam" id="TIGR00412">
    <property type="entry name" value="redox_disulf_2"/>
    <property type="match status" value="1"/>
</dbReference>
<dbReference type="InterPro" id="IPR036249">
    <property type="entry name" value="Thioredoxin-like_sf"/>
</dbReference>
<evidence type="ECO:0000256" key="2">
    <source>
        <dbReference type="PIRSR" id="PIRSR037031-51"/>
    </source>
</evidence>
<keyword evidence="2" id="KW-1015">Disulfide bond</keyword>
<dbReference type="AlphaFoldDB" id="K2ACW0"/>
<reference evidence="4" key="1">
    <citation type="journal article" date="2012" name="Science">
        <title>Fermentation, hydrogen, and sulfur metabolism in multiple uncultivated bacterial phyla.</title>
        <authorList>
            <person name="Wrighton K.C."/>
            <person name="Thomas B.C."/>
            <person name="Sharon I."/>
            <person name="Miller C.S."/>
            <person name="Castelle C.J."/>
            <person name="VerBerkmoes N.C."/>
            <person name="Wilkins M.J."/>
            <person name="Hettich R.L."/>
            <person name="Lipton M.S."/>
            <person name="Williams K.H."/>
            <person name="Long P.E."/>
            <person name="Banfield J.F."/>
        </authorList>
    </citation>
    <scope>NUCLEOTIDE SEQUENCE [LARGE SCALE GENOMIC DNA]</scope>
</reference>
<dbReference type="InterPro" id="IPR005243">
    <property type="entry name" value="THIRX-like_proc"/>
</dbReference>
<protein>
    <submittedName>
        <fullName evidence="4">Redox-active disulfide protein 2</fullName>
    </submittedName>
</protein>
<dbReference type="Gene3D" id="3.40.30.10">
    <property type="entry name" value="Glutaredoxin"/>
    <property type="match status" value="1"/>
</dbReference>
<evidence type="ECO:0000256" key="1">
    <source>
        <dbReference type="PIRSR" id="PIRSR037031-50"/>
    </source>
</evidence>
<dbReference type="Pfam" id="PF13192">
    <property type="entry name" value="Thioredoxin_3"/>
    <property type="match status" value="1"/>
</dbReference>
<feature type="active site" description="Nucleophile" evidence="1">
    <location>
        <position position="11"/>
    </location>
</feature>
<dbReference type="SUPFAM" id="SSF52833">
    <property type="entry name" value="Thioredoxin-like"/>
    <property type="match status" value="1"/>
</dbReference>
<dbReference type="InterPro" id="IPR012336">
    <property type="entry name" value="Thioredoxin-like_fold"/>
</dbReference>
<feature type="disulfide bond" description="Redox-active" evidence="2">
    <location>
        <begin position="11"/>
        <end position="14"/>
    </location>
</feature>
<dbReference type="EMBL" id="AMFJ01021665">
    <property type="protein sequence ID" value="EKD65845.1"/>
    <property type="molecule type" value="Genomic_DNA"/>
</dbReference>
<keyword evidence="2" id="KW-0676">Redox-active center</keyword>
<dbReference type="PANTHER" id="PTHR36450">
    <property type="entry name" value="THIOREDOXIN"/>
    <property type="match status" value="1"/>
</dbReference>
<dbReference type="PANTHER" id="PTHR36450:SF1">
    <property type="entry name" value="THIOREDOXIN"/>
    <property type="match status" value="1"/>
</dbReference>
<gene>
    <name evidence="4" type="ORF">ACD_49C00079G0009</name>
</gene>
<dbReference type="PIRSF" id="PIRSF037031">
    <property type="entry name" value="Redox_disulphide_2"/>
    <property type="match status" value="1"/>
</dbReference>
<comment type="caution">
    <text evidence="4">The sequence shown here is derived from an EMBL/GenBank/DDBJ whole genome shotgun (WGS) entry which is preliminary data.</text>
</comment>
<organism evidence="4">
    <name type="scientific">uncultured bacterium</name>
    <name type="common">gcode 4</name>
    <dbReference type="NCBI Taxonomy" id="1234023"/>
    <lineage>
        <taxon>Bacteria</taxon>
        <taxon>environmental samples</taxon>
    </lineage>
</organism>